<evidence type="ECO:0000256" key="1">
    <source>
        <dbReference type="ARBA" id="ARBA00004651"/>
    </source>
</evidence>
<comment type="subcellular location">
    <subcellularLocation>
        <location evidence="1">Cell membrane</location>
        <topology evidence="1">Multi-pass membrane protein</topology>
    </subcellularLocation>
</comment>
<accession>A0A921LQ91</accession>
<proteinExistence type="inferred from homology"/>
<keyword evidence="5 7" id="KW-1133">Transmembrane helix</keyword>
<dbReference type="PANTHER" id="PTHR32309">
    <property type="entry name" value="TYROSINE-PROTEIN KINASE"/>
    <property type="match status" value="1"/>
</dbReference>
<dbReference type="InterPro" id="IPR003856">
    <property type="entry name" value="LPS_length_determ_N"/>
</dbReference>
<comment type="caution">
    <text evidence="10">The sequence shown here is derived from an EMBL/GenBank/DDBJ whole genome shotgun (WGS) entry which is preliminary data.</text>
</comment>
<reference evidence="10" key="1">
    <citation type="journal article" date="2021" name="PeerJ">
        <title>Extensive microbial diversity within the chicken gut microbiome revealed by metagenomics and culture.</title>
        <authorList>
            <person name="Gilroy R."/>
            <person name="Ravi A."/>
            <person name="Getino M."/>
            <person name="Pursley I."/>
            <person name="Horton D.L."/>
            <person name="Alikhan N.F."/>
            <person name="Baker D."/>
            <person name="Gharbi K."/>
            <person name="Hall N."/>
            <person name="Watson M."/>
            <person name="Adriaenssens E.M."/>
            <person name="Foster-Nyarko E."/>
            <person name="Jarju S."/>
            <person name="Secka A."/>
            <person name="Antonio M."/>
            <person name="Oren A."/>
            <person name="Chaudhuri R.R."/>
            <person name="La Ragione R."/>
            <person name="Hildebrand F."/>
            <person name="Pallen M.J."/>
        </authorList>
    </citation>
    <scope>NUCLEOTIDE SEQUENCE</scope>
    <source>
        <strain evidence="10">ChiGjej2B2-7701</strain>
    </source>
</reference>
<dbReference type="GO" id="GO:0005886">
    <property type="term" value="C:plasma membrane"/>
    <property type="evidence" value="ECO:0007669"/>
    <property type="project" value="UniProtKB-SubCell"/>
</dbReference>
<dbReference type="AlphaFoldDB" id="A0A921LQ91"/>
<evidence type="ECO:0000259" key="9">
    <source>
        <dbReference type="Pfam" id="PF13807"/>
    </source>
</evidence>
<evidence type="ECO:0000259" key="8">
    <source>
        <dbReference type="Pfam" id="PF02706"/>
    </source>
</evidence>
<evidence type="ECO:0000256" key="7">
    <source>
        <dbReference type="SAM" id="Phobius"/>
    </source>
</evidence>
<keyword evidence="4 7" id="KW-0812">Transmembrane</keyword>
<organism evidence="10 11">
    <name type="scientific">Collinsella ihumii</name>
    <dbReference type="NCBI Taxonomy" id="1720204"/>
    <lineage>
        <taxon>Bacteria</taxon>
        <taxon>Bacillati</taxon>
        <taxon>Actinomycetota</taxon>
        <taxon>Coriobacteriia</taxon>
        <taxon>Coriobacteriales</taxon>
        <taxon>Coriobacteriaceae</taxon>
        <taxon>Collinsella</taxon>
    </lineage>
</organism>
<protein>
    <submittedName>
        <fullName evidence="10">Lipopolysaccharide biosynthesis protein</fullName>
    </submittedName>
</protein>
<feature type="domain" description="Tyrosine-protein kinase G-rich" evidence="9">
    <location>
        <begin position="133"/>
        <end position="187"/>
    </location>
</feature>
<dbReference type="GO" id="GO:0004713">
    <property type="term" value="F:protein tyrosine kinase activity"/>
    <property type="evidence" value="ECO:0007669"/>
    <property type="project" value="TreeGrafter"/>
</dbReference>
<feature type="transmembrane region" description="Helical" evidence="7">
    <location>
        <begin position="16"/>
        <end position="36"/>
    </location>
</feature>
<comment type="similarity">
    <text evidence="2">Belongs to the CpsC/CapA family.</text>
</comment>
<evidence type="ECO:0000256" key="5">
    <source>
        <dbReference type="ARBA" id="ARBA00022989"/>
    </source>
</evidence>
<dbReference type="PANTHER" id="PTHR32309:SF13">
    <property type="entry name" value="FERRIC ENTEROBACTIN TRANSPORT PROTEIN FEPE"/>
    <property type="match status" value="1"/>
</dbReference>
<gene>
    <name evidence="10" type="ORF">K8U80_00035</name>
</gene>
<evidence type="ECO:0000256" key="2">
    <source>
        <dbReference type="ARBA" id="ARBA00006683"/>
    </source>
</evidence>
<reference evidence="10" key="2">
    <citation type="submission" date="2021-09" db="EMBL/GenBank/DDBJ databases">
        <authorList>
            <person name="Gilroy R."/>
        </authorList>
    </citation>
    <scope>NUCLEOTIDE SEQUENCE</scope>
    <source>
        <strain evidence="10">ChiGjej2B2-7701</strain>
    </source>
</reference>
<evidence type="ECO:0000313" key="10">
    <source>
        <dbReference type="EMBL" id="HJG29770.1"/>
    </source>
</evidence>
<feature type="domain" description="Polysaccharide chain length determinant N-terminal" evidence="8">
    <location>
        <begin position="2"/>
        <end position="90"/>
    </location>
</feature>
<evidence type="ECO:0000256" key="4">
    <source>
        <dbReference type="ARBA" id="ARBA00022692"/>
    </source>
</evidence>
<evidence type="ECO:0000313" key="11">
    <source>
        <dbReference type="Proteomes" id="UP000746751"/>
    </source>
</evidence>
<evidence type="ECO:0000256" key="6">
    <source>
        <dbReference type="ARBA" id="ARBA00023136"/>
    </source>
</evidence>
<dbReference type="Pfam" id="PF13807">
    <property type="entry name" value="GNVR"/>
    <property type="match status" value="1"/>
</dbReference>
<name>A0A921LQ91_9ACTN</name>
<dbReference type="Pfam" id="PF02706">
    <property type="entry name" value="Wzz"/>
    <property type="match status" value="1"/>
</dbReference>
<evidence type="ECO:0000256" key="3">
    <source>
        <dbReference type="ARBA" id="ARBA00022475"/>
    </source>
</evidence>
<dbReference type="EMBL" id="DYVF01000001">
    <property type="protein sequence ID" value="HJG29770.1"/>
    <property type="molecule type" value="Genomic_DNA"/>
</dbReference>
<feature type="transmembrane region" description="Helical" evidence="7">
    <location>
        <begin position="167"/>
        <end position="187"/>
    </location>
</feature>
<keyword evidence="6 7" id="KW-0472">Membrane</keyword>
<dbReference type="InterPro" id="IPR032807">
    <property type="entry name" value="GNVR"/>
</dbReference>
<dbReference type="Proteomes" id="UP000746751">
    <property type="component" value="Unassembled WGS sequence"/>
</dbReference>
<dbReference type="InterPro" id="IPR050445">
    <property type="entry name" value="Bact_polysacc_biosynth/exp"/>
</dbReference>
<keyword evidence="3" id="KW-1003">Cell membrane</keyword>
<sequence length="220" mass="23285">MTLLELFQLLKKHMQLVIVLPVACALVMAVASFAVMRNTYTAQTSMYILASSSAAQGQTTNYNELTASQLLANDVAALLESDRVRQDAAEALGLEDLDDFDISVASETTTRVITLSVDGPDAENAASVANEMAQQVSVVAQDVQVADSINVIDEAVAPDAPSGPNRLLYIAVAFMAGLFLAVAIVVLMDMLNTRVRSAEDAEELLGIPVVGRIPAMKGGK</sequence>